<keyword evidence="12" id="KW-0175">Coiled coil</keyword>
<feature type="site" description="Involved in the stabilization of negative charge on the oxyanion by the formation of the oxyanion hole" evidence="11">
    <location>
        <position position="200"/>
    </location>
</feature>
<evidence type="ECO:0000256" key="4">
    <source>
        <dbReference type="ARBA" id="ARBA00022490"/>
    </source>
</evidence>
<keyword evidence="8 11" id="KW-0068">Autocatalytic cleavage</keyword>
<reference evidence="14 15" key="1">
    <citation type="submission" date="2016-10" db="EMBL/GenBank/DDBJ databases">
        <authorList>
            <person name="de Groot N.N."/>
        </authorList>
    </citation>
    <scope>NUCLEOTIDE SEQUENCE [LARGE SCALE GENOMIC DNA]</scope>
    <source>
        <strain evidence="14 15">CGMCC 1.11030</strain>
    </source>
</reference>
<dbReference type="CDD" id="cd02152">
    <property type="entry name" value="OAT"/>
    <property type="match status" value="1"/>
</dbReference>
<feature type="site" description="Cleavage; by autolysis" evidence="11">
    <location>
        <begin position="272"/>
        <end position="273"/>
    </location>
</feature>
<evidence type="ECO:0000256" key="5">
    <source>
        <dbReference type="ARBA" id="ARBA00022571"/>
    </source>
</evidence>
<keyword evidence="15" id="KW-1185">Reference proteome</keyword>
<comment type="subunit">
    <text evidence="3 11">Heterotetramer of two alpha and two beta chains.</text>
</comment>
<feature type="binding site" evidence="11">
    <location>
        <position position="236"/>
    </location>
    <ligand>
        <name>substrate</name>
    </ligand>
</feature>
<dbReference type="GO" id="GO:0004358">
    <property type="term" value="F:L-glutamate N-acetyltransferase activity, acting on acetyl-L-ornithine as donor"/>
    <property type="evidence" value="ECO:0007669"/>
    <property type="project" value="UniProtKB-UniRule"/>
</dbReference>
<evidence type="ECO:0000256" key="11">
    <source>
        <dbReference type="HAMAP-Rule" id="MF_01106"/>
    </source>
</evidence>
<dbReference type="UniPathway" id="UPA00068">
    <property type="reaction ID" value="UER00106"/>
</dbReference>
<evidence type="ECO:0000256" key="8">
    <source>
        <dbReference type="ARBA" id="ARBA00022813"/>
    </source>
</evidence>
<evidence type="ECO:0000256" key="3">
    <source>
        <dbReference type="ARBA" id="ARBA00011475"/>
    </source>
</evidence>
<evidence type="ECO:0000256" key="7">
    <source>
        <dbReference type="ARBA" id="ARBA00022679"/>
    </source>
</evidence>
<proteinExistence type="inferred from homology"/>
<feature type="region of interest" description="Disordered" evidence="13">
    <location>
        <begin position="64"/>
        <end position="84"/>
    </location>
</feature>
<keyword evidence="9 11" id="KW-0511">Multifunctional enzyme</keyword>
<dbReference type="Gene3D" id="3.60.70.12">
    <property type="entry name" value="L-amino peptidase D-ALA esterase/amidase"/>
    <property type="match status" value="1"/>
</dbReference>
<dbReference type="GO" id="GO:0006526">
    <property type="term" value="P:L-arginine biosynthetic process"/>
    <property type="evidence" value="ECO:0007669"/>
    <property type="project" value="UniProtKB-UniRule"/>
</dbReference>
<sequence length="488" mass="50223">MAKDDKKKKSKKAKALAAAAPAGTLEGALERLAALKAEVAALEATLATAAAAAAPATAPQATAAPAAAEAAPKKKNPPPVSPLAPAAFPDLPPVAGVRFAAAEANVRYKGRRDVMLAMLAPGSAVAGVFTRSSTRSAPVLWCEALRDAAPVKGPQAILVNSGNSNAFTGRNGVEAVEALAAAVAKATGAPKSGVWMASTGVIGEPLPHEKIAAKLEELNANLHEDAGEDAARAIMTTDTFPKGAAEVLPLGGQRVTIAGFCKGSGMIAPDMATMLGFVFTDAAIERDVLQKMLSEATERTFNAVTVDSDTSTSDTVLVAATGRAPMEPITSRRDPRAAEFAAALERVLRDLAQQIVRDGEGATKFVSVTVTGAKSDKSAKKVALAIANSPLVKTAIAGEDPNWGRVVMAVGKCGEPADRDRIGIRFGDIVVAEGGWVSPSYKEADGAAYMKNAELDITCELGIGEGKATVWTCDLTHGYITINADYRS</sequence>
<organism evidence="14 15">
    <name type="scientific">Albimonas pacifica</name>
    <dbReference type="NCBI Taxonomy" id="1114924"/>
    <lineage>
        <taxon>Bacteria</taxon>
        <taxon>Pseudomonadati</taxon>
        <taxon>Pseudomonadota</taxon>
        <taxon>Alphaproteobacteria</taxon>
        <taxon>Rhodobacterales</taxon>
        <taxon>Paracoccaceae</taxon>
        <taxon>Albimonas</taxon>
    </lineage>
</organism>
<feature type="binding site" evidence="11">
    <location>
        <position position="360"/>
    </location>
    <ligand>
        <name>substrate</name>
    </ligand>
</feature>
<dbReference type="InterPro" id="IPR016117">
    <property type="entry name" value="ArgJ-like_dom_sf"/>
</dbReference>
<dbReference type="NCBIfam" id="TIGR00120">
    <property type="entry name" value="ArgJ"/>
    <property type="match status" value="1"/>
</dbReference>
<comment type="subcellular location">
    <subcellularLocation>
        <location evidence="1 11">Cytoplasm</location>
    </subcellularLocation>
</comment>
<gene>
    <name evidence="11" type="primary">argJ</name>
    <name evidence="14" type="ORF">SAMN05216258_111123</name>
</gene>
<dbReference type="Pfam" id="PF01960">
    <property type="entry name" value="ArgJ"/>
    <property type="match status" value="1"/>
</dbReference>
<keyword evidence="10 11" id="KW-0012">Acyltransferase</keyword>
<dbReference type="STRING" id="1114924.SAMN05216258_111123"/>
<dbReference type="Proteomes" id="UP000199377">
    <property type="component" value="Unassembled WGS sequence"/>
</dbReference>
<keyword evidence="7 11" id="KW-0808">Transferase</keyword>
<dbReference type="GO" id="GO:0006592">
    <property type="term" value="P:ornithine biosynthetic process"/>
    <property type="evidence" value="ECO:0007669"/>
    <property type="project" value="TreeGrafter"/>
</dbReference>
<feature type="binding site" evidence="11">
    <location>
        <position position="273"/>
    </location>
    <ligand>
        <name>substrate</name>
    </ligand>
</feature>
<accession>A0A1I3MJI5</accession>
<dbReference type="HAMAP" id="MF_01106">
    <property type="entry name" value="ArgJ"/>
    <property type="match status" value="1"/>
</dbReference>
<dbReference type="PANTHER" id="PTHR23100:SF0">
    <property type="entry name" value="ARGININE BIOSYNTHESIS BIFUNCTIONAL PROTEIN ARGJ, MITOCHONDRIAL"/>
    <property type="match status" value="1"/>
</dbReference>
<dbReference type="SUPFAM" id="SSF56266">
    <property type="entry name" value="DmpA/ArgJ-like"/>
    <property type="match status" value="1"/>
</dbReference>
<feature type="coiled-coil region" evidence="12">
    <location>
        <begin position="25"/>
        <end position="52"/>
    </location>
</feature>
<feature type="chain" id="PRO_5023511000" description="Arginine biosynthesis bifunctional protein ArgJ alpha chain" evidence="11">
    <location>
        <begin position="1"/>
        <end position="272"/>
    </location>
</feature>
<dbReference type="EC" id="2.3.1.35" evidence="11"/>
<keyword evidence="6 11" id="KW-0028">Amino-acid biosynthesis</keyword>
<evidence type="ECO:0000313" key="15">
    <source>
        <dbReference type="Proteomes" id="UP000199377"/>
    </source>
</evidence>
<comment type="pathway">
    <text evidence="11">Amino-acid biosynthesis; L-arginine biosynthesis; N(2)-acetyl-L-ornithine from L-glutamate: step 1/4.</text>
</comment>
<dbReference type="EMBL" id="FOQH01000011">
    <property type="protein sequence ID" value="SFI96846.1"/>
    <property type="molecule type" value="Genomic_DNA"/>
</dbReference>
<protein>
    <recommendedName>
        <fullName evidence="11">Arginine biosynthesis bifunctional protein ArgJ</fullName>
    </recommendedName>
    <domain>
        <recommendedName>
            <fullName evidence="11">Glutamate N-acetyltransferase</fullName>
            <ecNumber evidence="11">2.3.1.35</ecNumber>
        </recommendedName>
        <alternativeName>
            <fullName evidence="11">Ornithine acetyltransferase</fullName>
            <shortName evidence="11">OATase</shortName>
        </alternativeName>
        <alternativeName>
            <fullName evidence="11">Ornithine transacetylase</fullName>
        </alternativeName>
    </domain>
    <domain>
        <recommendedName>
            <fullName evidence="11">Amino-acid acetyltransferase</fullName>
            <ecNumber evidence="11">2.3.1.1</ecNumber>
        </recommendedName>
        <alternativeName>
            <fullName evidence="11">N-acetylglutamate synthase</fullName>
            <shortName evidence="11">AGSase</shortName>
        </alternativeName>
    </domain>
    <component>
        <recommendedName>
            <fullName evidence="11">Arginine biosynthesis bifunctional protein ArgJ alpha chain</fullName>
        </recommendedName>
    </component>
    <component>
        <recommendedName>
            <fullName evidence="11">Arginine biosynthesis bifunctional protein ArgJ beta chain</fullName>
        </recommendedName>
    </component>
</protein>
<dbReference type="RefSeq" id="WP_092864111.1">
    <property type="nucleotide sequence ID" value="NZ_FOQH01000011.1"/>
</dbReference>
<dbReference type="FunFam" id="3.60.70.12:FF:000001">
    <property type="entry name" value="Arginine biosynthesis bifunctional protein ArgJ, chloroplastic"/>
    <property type="match status" value="1"/>
</dbReference>
<evidence type="ECO:0000256" key="1">
    <source>
        <dbReference type="ARBA" id="ARBA00004496"/>
    </source>
</evidence>
<dbReference type="FunFam" id="3.10.20.340:FF:000003">
    <property type="entry name" value="Arginine biosynthesis bifunctional protein ArgJ"/>
    <property type="match status" value="1"/>
</dbReference>
<comment type="catalytic activity">
    <reaction evidence="11">
        <text>L-glutamate + acetyl-CoA = N-acetyl-L-glutamate + CoA + H(+)</text>
        <dbReference type="Rhea" id="RHEA:24292"/>
        <dbReference type="ChEBI" id="CHEBI:15378"/>
        <dbReference type="ChEBI" id="CHEBI:29985"/>
        <dbReference type="ChEBI" id="CHEBI:44337"/>
        <dbReference type="ChEBI" id="CHEBI:57287"/>
        <dbReference type="ChEBI" id="CHEBI:57288"/>
        <dbReference type="EC" id="2.3.1.1"/>
    </reaction>
</comment>
<evidence type="ECO:0000256" key="2">
    <source>
        <dbReference type="ARBA" id="ARBA00006774"/>
    </source>
</evidence>
<evidence type="ECO:0000313" key="14">
    <source>
        <dbReference type="EMBL" id="SFI96846.1"/>
    </source>
</evidence>
<feature type="binding site" evidence="11">
    <location>
        <position position="488"/>
    </location>
    <ligand>
        <name>substrate</name>
    </ligand>
</feature>
<name>A0A1I3MJI5_9RHOB</name>
<evidence type="ECO:0000256" key="6">
    <source>
        <dbReference type="ARBA" id="ARBA00022605"/>
    </source>
</evidence>
<evidence type="ECO:0000256" key="9">
    <source>
        <dbReference type="ARBA" id="ARBA00023268"/>
    </source>
</evidence>
<dbReference type="GO" id="GO:0005737">
    <property type="term" value="C:cytoplasm"/>
    <property type="evidence" value="ECO:0007669"/>
    <property type="project" value="UniProtKB-SubCell"/>
</dbReference>
<comment type="similarity">
    <text evidence="2 11">Belongs to the ArgJ family.</text>
</comment>
<dbReference type="OrthoDB" id="9804242at2"/>
<dbReference type="PANTHER" id="PTHR23100">
    <property type="entry name" value="ARGININE BIOSYNTHESIS BIFUNCTIONAL PROTEIN ARGJ"/>
    <property type="match status" value="1"/>
</dbReference>
<evidence type="ECO:0000256" key="10">
    <source>
        <dbReference type="ARBA" id="ARBA00023315"/>
    </source>
</evidence>
<feature type="binding site" evidence="11">
    <location>
        <position position="483"/>
    </location>
    <ligand>
        <name>substrate</name>
    </ligand>
</feature>
<comment type="catalytic activity">
    <reaction evidence="11">
        <text>N(2)-acetyl-L-ornithine + L-glutamate = N-acetyl-L-glutamate + L-ornithine</text>
        <dbReference type="Rhea" id="RHEA:15349"/>
        <dbReference type="ChEBI" id="CHEBI:29985"/>
        <dbReference type="ChEBI" id="CHEBI:44337"/>
        <dbReference type="ChEBI" id="CHEBI:46911"/>
        <dbReference type="ChEBI" id="CHEBI:57805"/>
        <dbReference type="EC" id="2.3.1.35"/>
    </reaction>
</comment>
<feature type="site" description="Involved in the stabilization of negative charge on the oxyanion by the formation of the oxyanion hole" evidence="11">
    <location>
        <position position="199"/>
    </location>
</feature>
<dbReference type="InterPro" id="IPR042195">
    <property type="entry name" value="ArgJ_beta_C"/>
</dbReference>
<dbReference type="GO" id="GO:0004042">
    <property type="term" value="F:L-glutamate N-acetyltransferase activity"/>
    <property type="evidence" value="ECO:0007669"/>
    <property type="project" value="UniProtKB-UniRule"/>
</dbReference>
<evidence type="ECO:0000256" key="13">
    <source>
        <dbReference type="SAM" id="MobiDB-lite"/>
    </source>
</evidence>
<feature type="binding site" evidence="11">
    <location>
        <position position="262"/>
    </location>
    <ligand>
        <name>substrate</name>
    </ligand>
</feature>
<keyword evidence="4 11" id="KW-0963">Cytoplasm</keyword>
<evidence type="ECO:0000256" key="12">
    <source>
        <dbReference type="SAM" id="Coils"/>
    </source>
</evidence>
<comment type="pathway">
    <text evidence="11">Amino-acid biosynthesis; L-arginine biosynthesis; L-ornithine and N-acetyl-L-glutamate from L-glutamate and N(2)-acetyl-L-ornithine (cyclic): step 1/1.</text>
</comment>
<dbReference type="AlphaFoldDB" id="A0A1I3MJI5"/>
<dbReference type="EC" id="2.3.1.1" evidence="11"/>
<dbReference type="InterPro" id="IPR002813">
    <property type="entry name" value="Arg_biosynth_ArgJ"/>
</dbReference>
<dbReference type="NCBIfam" id="NF003802">
    <property type="entry name" value="PRK05388.1"/>
    <property type="match status" value="1"/>
</dbReference>
<keyword evidence="5 11" id="KW-0055">Arginine biosynthesis</keyword>
<feature type="region of interest" description="Disordered" evidence="13">
    <location>
        <begin position="1"/>
        <end position="20"/>
    </location>
</feature>
<feature type="chain" id="PRO_5023510999" description="Arginine biosynthesis bifunctional protein ArgJ beta chain" evidence="11">
    <location>
        <begin position="273"/>
        <end position="488"/>
    </location>
</feature>
<feature type="active site" description="Nucleophile" evidence="11">
    <location>
        <position position="273"/>
    </location>
</feature>
<dbReference type="Gene3D" id="3.10.20.340">
    <property type="entry name" value="ArgJ beta chain, C-terminal domain"/>
    <property type="match status" value="1"/>
</dbReference>
<comment type="function">
    <text evidence="11">Catalyzes two activities which are involved in the cyclic version of arginine biosynthesis: the synthesis of N-acetylglutamate from glutamate and acetyl-CoA as the acetyl donor, and of ornithine by transacetylation between N(2)-acetylornithine and glutamate.</text>
</comment>